<dbReference type="SUPFAM" id="SSF52540">
    <property type="entry name" value="P-loop containing nucleoside triphosphate hydrolases"/>
    <property type="match status" value="2"/>
</dbReference>
<dbReference type="GO" id="GO:0005524">
    <property type="term" value="F:ATP binding"/>
    <property type="evidence" value="ECO:0007669"/>
    <property type="project" value="UniProtKB-KW"/>
</dbReference>
<feature type="transmembrane region" description="Helical" evidence="9">
    <location>
        <begin position="549"/>
        <end position="575"/>
    </location>
</feature>
<evidence type="ECO:0000256" key="7">
    <source>
        <dbReference type="ARBA" id="ARBA00022989"/>
    </source>
</evidence>
<evidence type="ECO:0000256" key="2">
    <source>
        <dbReference type="ARBA" id="ARBA00008869"/>
    </source>
</evidence>
<feature type="transmembrane region" description="Helical" evidence="9">
    <location>
        <begin position="1404"/>
        <end position="1423"/>
    </location>
</feature>
<keyword evidence="6" id="KW-0067">ATP-binding</keyword>
<dbReference type="InterPro" id="IPR003593">
    <property type="entry name" value="AAA+_ATPase"/>
</dbReference>
<name>A0A815F2B9_9BILA</name>
<sequence length="1870" mass="214312">MEVVAWVAVCKFNCSLEGGFVRDWIVANERVRPAPEIQPSDWVQFDALTEQVHNSELDIVYASMKKIITNACPDHNPNEQFLFHGIRTDKAKKIMEQGFDYGLFKTHGRLGNGAYFADNAQKSHEYTLPADNDTIRIMFYNKVILDLLEAPIEKERQMDSSLTLGLNDPVNTNELESRKQHQHVTKAEYSPIGSSRKLNLLLQRSLRYSYRQRYCRCCPTILCELLFSLILIGLLALIRHEAEALVEWINKNSLSESRNSDYRRCPQNRNTIITTSLSTDSIYSCFKFLSSSFYSGTASGIINFVFQPITNDTNVLVERAKTRLKNMNCENLKVRNQNMDDKNISHLLQHETENTVIIDFSSTFNLKNDHNLDYNIMVRMPSIIPKTDPIDLSFLSFLHPSFIPDRSSLIDFSNTYNFEDSGLPEFSDVKMFIDSLLIGYQTNKNIEFELQREPIICTPYREDLLFESGSPVLITIVLMYIDLVYFIPYLILLISLIREKNAKVKEILKLLGIEPILNNFIQAIRTLIILCFLTVLLCIIFKLKLKPDAYFNTVNFGVLFIGYFIYGLQLISFCIMNAQLFDRSVRAVLVTLFIYGLSIFIYPFIIVWPTAIQYILIFLSPYIAGRSIFQQAILHEFAYKDVAVFQTIYRHVPIYFVTLIIMIVSCVFYWILSWYLEKVFPGEYGIPLHWSFLFKRDYWRSDKVNHTIEAFPDRAVPHKRTHSNSRPIVHVNHLVKKFGLDKIAVDDVSFDLYENQITSLLGPNGSGKTTIFNCLIGIYKQTFGIITIESENGRDLDTRTNMELLRKSIGYCPQHDILFDLLTVKEQIDFYAIARGFGKNKQQIASEMLRSVNIKGSQNLYCNTLSRGMKRRLSLACAFIGDTKIILLDEPSSGLDPSNRRLLWDWLRSMKEGKTLLLTTHFMEESDALSDRIMIIANGVIKADGTSAKLKEQYGSGYKLIINKQSGCRTNDIKAELRNYLPELKVETDISDGDVIFRTNQQPDNLFIQALHHLESMKRNNRIKSYGVQNTTMDDVFLKITGDTEVKNDSGSTSLYTNTIENQCRHIFHRQRSLSGSRYYLSQFHGLLVKTVLVRYRRWGLTLIILLLPILYNLLSNLTSQSQNNTGIFKMNFNCLNPQTIIYHTHSSIKKSFLASINGAKREQGSGNISEMNENIRKKRMDRPYTYTDIYLAFNIPAPNGDKYKIETLSSNLISGYEVISLASNTFYKHALNDTSASIQTTLVYKNTENFIKKRLIGQPSNLAGMPSCFKKILPTSLSLDLFVFYILFFYTTVFLISERKDSFLSLLNISGLHPASYWLFTYLFDIIISVIWVCYLLAIYRIFDVAFNRQPETKSSLQDVHEFLSSWDLLPKFYLLSTLIALPTLPFAYLLTKLFKNDILGGIAIYFILIIAFFISPILSPTNKIMKSASAQKLLYSLLNIICPTINAQVIITYILARIGQYCKIIIPQNITYNRNTTYNRYTSFFEPIGDNTIGWNIVILILHIVVFLFLLIIIDSGLLQFSFSCFYKSNFNENTLDDDVLTERHRVLGTQTHTFEDEENFLAVDHLTFSARRGEAFGLLGFNGAGKTTTFRTVVGDIMSTEGTAYIDGQNVRRRIRSTRHLGYCPQQNCSMDFLTVEDSLYLLARIRGVETSRLKSIVETMSSLFLLDPFRNNYIHQLSGGTKRRLHAAIALIGPPLVAILDEPTTGVDPNARQQMQEIFLNAVKAKLTIILTSHSMDECERVCNRLGIMVRGQLACLGTIQHLKSKFGRGYTIEIKVHTIPGDTNAMVIHNVQRFLLSQRQYQIEVKETTHSTGLFQCGQGTPAELFQLLEENKQQLQIETYTISQTTLEHVFLSFGKQIHTSTDE</sequence>
<dbReference type="PANTHER" id="PTHR19229:SF250">
    <property type="entry name" value="ABC TRANSPORTER DOMAIN-CONTAINING PROTEIN-RELATED"/>
    <property type="match status" value="1"/>
</dbReference>
<dbReference type="SMART" id="SM00382">
    <property type="entry name" value="AAA"/>
    <property type="match status" value="2"/>
</dbReference>
<keyword evidence="7 9" id="KW-1133">Transmembrane helix</keyword>
<feature type="transmembrane region" description="Helical" evidence="9">
    <location>
        <begin position="1278"/>
        <end position="1298"/>
    </location>
</feature>
<feature type="domain" description="ABC transporter" evidence="10">
    <location>
        <begin position="729"/>
        <end position="963"/>
    </location>
</feature>
<dbReference type="PANTHER" id="PTHR19229">
    <property type="entry name" value="ATP-BINDING CASSETTE TRANSPORTER SUBFAMILY A ABCA"/>
    <property type="match status" value="1"/>
</dbReference>
<feature type="transmembrane region" description="Helical" evidence="9">
    <location>
        <begin position="587"/>
        <end position="608"/>
    </location>
</feature>
<keyword evidence="3" id="KW-0813">Transport</keyword>
<dbReference type="CDD" id="cd03263">
    <property type="entry name" value="ABC_subfamily_A"/>
    <property type="match status" value="2"/>
</dbReference>
<dbReference type="InterPro" id="IPR026082">
    <property type="entry name" value="ABCA"/>
</dbReference>
<feature type="transmembrane region" description="Helical" evidence="9">
    <location>
        <begin position="1318"/>
        <end position="1341"/>
    </location>
</feature>
<dbReference type="GO" id="GO:0016887">
    <property type="term" value="F:ATP hydrolysis activity"/>
    <property type="evidence" value="ECO:0007669"/>
    <property type="project" value="InterPro"/>
</dbReference>
<dbReference type="Pfam" id="PF00644">
    <property type="entry name" value="PARP"/>
    <property type="match status" value="1"/>
</dbReference>
<dbReference type="FunFam" id="3.40.50.300:FF:002275">
    <property type="entry name" value="ATP-binding cassette, subfamily A (ABC1), member 16"/>
    <property type="match status" value="1"/>
</dbReference>
<evidence type="ECO:0000256" key="3">
    <source>
        <dbReference type="ARBA" id="ARBA00022448"/>
    </source>
</evidence>
<keyword evidence="8 9" id="KW-0472">Membrane</keyword>
<evidence type="ECO:0000256" key="9">
    <source>
        <dbReference type="SAM" id="Phobius"/>
    </source>
</evidence>
<evidence type="ECO:0000259" key="10">
    <source>
        <dbReference type="PROSITE" id="PS50893"/>
    </source>
</evidence>
<dbReference type="Proteomes" id="UP000663845">
    <property type="component" value="Unassembled WGS sequence"/>
</dbReference>
<feature type="transmembrane region" description="Helical" evidence="9">
    <location>
        <begin position="1495"/>
        <end position="1516"/>
    </location>
</feature>
<feature type="transmembrane region" description="Helical" evidence="9">
    <location>
        <begin position="1374"/>
        <end position="1392"/>
    </location>
</feature>
<evidence type="ECO:0000256" key="4">
    <source>
        <dbReference type="ARBA" id="ARBA00022692"/>
    </source>
</evidence>
<dbReference type="FunFam" id="3.40.50.300:FF:000335">
    <property type="entry name" value="ATP binding cassette subfamily A member 5"/>
    <property type="match status" value="1"/>
</dbReference>
<keyword evidence="4 9" id="KW-0812">Transmembrane</keyword>
<evidence type="ECO:0000256" key="6">
    <source>
        <dbReference type="ARBA" id="ARBA00022840"/>
    </source>
</evidence>
<gene>
    <name evidence="11" type="ORF">JYZ213_LOCUS33535</name>
</gene>
<dbReference type="GO" id="GO:0016020">
    <property type="term" value="C:membrane"/>
    <property type="evidence" value="ECO:0007669"/>
    <property type="project" value="UniProtKB-SubCell"/>
</dbReference>
<dbReference type="InterPro" id="IPR003439">
    <property type="entry name" value="ABC_transporter-like_ATP-bd"/>
</dbReference>
<comment type="similarity">
    <text evidence="2">Belongs to the ABC transporter superfamily. ABCA family.</text>
</comment>
<keyword evidence="5" id="KW-0547">Nucleotide-binding</keyword>
<dbReference type="Gene3D" id="3.90.228.10">
    <property type="match status" value="1"/>
</dbReference>
<dbReference type="SUPFAM" id="SSF56399">
    <property type="entry name" value="ADP-ribosylation"/>
    <property type="match status" value="1"/>
</dbReference>
<evidence type="ECO:0000313" key="12">
    <source>
        <dbReference type="Proteomes" id="UP000663845"/>
    </source>
</evidence>
<dbReference type="InterPro" id="IPR013525">
    <property type="entry name" value="ABC2_TM"/>
</dbReference>
<dbReference type="PROSITE" id="PS50893">
    <property type="entry name" value="ABC_TRANSPORTER_2"/>
    <property type="match status" value="2"/>
</dbReference>
<dbReference type="GO" id="GO:0140359">
    <property type="term" value="F:ABC-type transporter activity"/>
    <property type="evidence" value="ECO:0007669"/>
    <property type="project" value="InterPro"/>
</dbReference>
<dbReference type="Pfam" id="PF12698">
    <property type="entry name" value="ABC2_membrane_3"/>
    <property type="match status" value="2"/>
</dbReference>
<comment type="subcellular location">
    <subcellularLocation>
        <location evidence="1">Membrane</location>
        <topology evidence="1">Multi-pass membrane protein</topology>
    </subcellularLocation>
</comment>
<proteinExistence type="inferred from homology"/>
<dbReference type="EMBL" id="CAJNOG010000638">
    <property type="protein sequence ID" value="CAF1323378.1"/>
    <property type="molecule type" value="Genomic_DNA"/>
</dbReference>
<evidence type="ECO:0000256" key="8">
    <source>
        <dbReference type="ARBA" id="ARBA00023136"/>
    </source>
</evidence>
<evidence type="ECO:0000256" key="5">
    <source>
        <dbReference type="ARBA" id="ARBA00022741"/>
    </source>
</evidence>
<feature type="transmembrane region" description="Helical" evidence="9">
    <location>
        <begin position="517"/>
        <end position="543"/>
    </location>
</feature>
<comment type="caution">
    <text evidence="11">The sequence shown here is derived from an EMBL/GenBank/DDBJ whole genome shotgun (WGS) entry which is preliminary data.</text>
</comment>
<dbReference type="InterPro" id="IPR027417">
    <property type="entry name" value="P-loop_NTPase"/>
</dbReference>
<feature type="transmembrane region" description="Helical" evidence="9">
    <location>
        <begin position="472"/>
        <end position="497"/>
    </location>
</feature>
<protein>
    <recommendedName>
        <fullName evidence="10">ABC transporter domain-containing protein</fullName>
    </recommendedName>
</protein>
<feature type="transmembrane region" description="Helical" evidence="9">
    <location>
        <begin position="614"/>
        <end position="634"/>
    </location>
</feature>
<feature type="transmembrane region" description="Helical" evidence="9">
    <location>
        <begin position="1435"/>
        <end position="1458"/>
    </location>
</feature>
<organism evidence="11 12">
    <name type="scientific">Adineta steineri</name>
    <dbReference type="NCBI Taxonomy" id="433720"/>
    <lineage>
        <taxon>Eukaryota</taxon>
        <taxon>Metazoa</taxon>
        <taxon>Spiralia</taxon>
        <taxon>Gnathifera</taxon>
        <taxon>Rotifera</taxon>
        <taxon>Eurotatoria</taxon>
        <taxon>Bdelloidea</taxon>
        <taxon>Adinetida</taxon>
        <taxon>Adinetidae</taxon>
        <taxon>Adineta</taxon>
    </lineage>
</organism>
<dbReference type="Pfam" id="PF00005">
    <property type="entry name" value="ABC_tran"/>
    <property type="match status" value="2"/>
</dbReference>
<dbReference type="GO" id="GO:0005319">
    <property type="term" value="F:lipid transporter activity"/>
    <property type="evidence" value="ECO:0007669"/>
    <property type="project" value="TreeGrafter"/>
</dbReference>
<dbReference type="Gene3D" id="3.40.50.300">
    <property type="entry name" value="P-loop containing nucleotide triphosphate hydrolases"/>
    <property type="match status" value="2"/>
</dbReference>
<dbReference type="InterPro" id="IPR012317">
    <property type="entry name" value="Poly(ADP-ribose)pol_cat_dom"/>
</dbReference>
<feature type="transmembrane region" description="Helical" evidence="9">
    <location>
        <begin position="654"/>
        <end position="676"/>
    </location>
</feature>
<evidence type="ECO:0000313" key="11">
    <source>
        <dbReference type="EMBL" id="CAF1323378.1"/>
    </source>
</evidence>
<feature type="domain" description="ABC transporter" evidence="10">
    <location>
        <begin position="1550"/>
        <end position="1780"/>
    </location>
</feature>
<reference evidence="11" key="1">
    <citation type="submission" date="2021-02" db="EMBL/GenBank/DDBJ databases">
        <authorList>
            <person name="Nowell W R."/>
        </authorList>
    </citation>
    <scope>NUCLEOTIDE SEQUENCE</scope>
</reference>
<dbReference type="GO" id="GO:0003950">
    <property type="term" value="F:NAD+ poly-ADP-ribosyltransferase activity"/>
    <property type="evidence" value="ECO:0007669"/>
    <property type="project" value="InterPro"/>
</dbReference>
<evidence type="ECO:0000256" key="1">
    <source>
        <dbReference type="ARBA" id="ARBA00004141"/>
    </source>
</evidence>
<accession>A0A815F2B9</accession>